<dbReference type="EMBL" id="BSYO01000036">
    <property type="protein sequence ID" value="GMH29211.1"/>
    <property type="molecule type" value="Genomic_DNA"/>
</dbReference>
<protein>
    <submittedName>
        <fullName evidence="1">Uncharacterized protein</fullName>
    </submittedName>
</protein>
<organism evidence="1 2">
    <name type="scientific">Nepenthes gracilis</name>
    <name type="common">Slender pitcher plant</name>
    <dbReference type="NCBI Taxonomy" id="150966"/>
    <lineage>
        <taxon>Eukaryota</taxon>
        <taxon>Viridiplantae</taxon>
        <taxon>Streptophyta</taxon>
        <taxon>Embryophyta</taxon>
        <taxon>Tracheophyta</taxon>
        <taxon>Spermatophyta</taxon>
        <taxon>Magnoliopsida</taxon>
        <taxon>eudicotyledons</taxon>
        <taxon>Gunneridae</taxon>
        <taxon>Pentapetalae</taxon>
        <taxon>Caryophyllales</taxon>
        <taxon>Nepenthaceae</taxon>
        <taxon>Nepenthes</taxon>
    </lineage>
</organism>
<dbReference type="Proteomes" id="UP001279734">
    <property type="component" value="Unassembled WGS sequence"/>
</dbReference>
<keyword evidence="2" id="KW-1185">Reference proteome</keyword>
<gene>
    <name evidence="1" type="ORF">Nepgr_031054</name>
</gene>
<sequence>MAMIVGYTHLGHPIKALKLLVDEWWVGIVPNSITPISVLSASTPLGHLKMGKTAHCLGAATTSSLMDTQENIDKAWYCLSQAINADRADVTFRYHCASRYMEIGNFETADSPLKLQFESNDANSKIIGSIPPLEMSTICWACWMLSRSSRILNPFEGKENVCLPDVNQLVLSTAVSCVEIGSDFDVWNSNVLGLEVELSAGKIVMWGYCFGRKGALCLFMN</sequence>
<accession>A0AAD3THR3</accession>
<comment type="caution">
    <text evidence="1">The sequence shown here is derived from an EMBL/GenBank/DDBJ whole genome shotgun (WGS) entry which is preliminary data.</text>
</comment>
<evidence type="ECO:0000313" key="1">
    <source>
        <dbReference type="EMBL" id="GMH29211.1"/>
    </source>
</evidence>
<proteinExistence type="predicted"/>
<dbReference type="AlphaFoldDB" id="A0AAD3THR3"/>
<evidence type="ECO:0000313" key="2">
    <source>
        <dbReference type="Proteomes" id="UP001279734"/>
    </source>
</evidence>
<name>A0AAD3THR3_NEPGR</name>
<reference evidence="1" key="1">
    <citation type="submission" date="2023-05" db="EMBL/GenBank/DDBJ databases">
        <title>Nepenthes gracilis genome sequencing.</title>
        <authorList>
            <person name="Fukushima K."/>
        </authorList>
    </citation>
    <scope>NUCLEOTIDE SEQUENCE</scope>
    <source>
        <strain evidence="1">SING2019-196</strain>
    </source>
</reference>